<evidence type="ECO:0000256" key="7">
    <source>
        <dbReference type="ARBA" id="ARBA00023160"/>
    </source>
</evidence>
<proteinExistence type="inferred from homology"/>
<evidence type="ECO:0000256" key="5">
    <source>
        <dbReference type="ARBA" id="ARBA00022832"/>
    </source>
</evidence>
<evidence type="ECO:0000256" key="3">
    <source>
        <dbReference type="ARBA" id="ARBA00022516"/>
    </source>
</evidence>
<reference evidence="13" key="1">
    <citation type="journal article" date="2019" name="Int. J. Syst. Evol. Microbiol.">
        <title>The Global Catalogue of Microorganisms (GCM) 10K type strain sequencing project: providing services to taxonomists for standard genome sequencing and annotation.</title>
        <authorList>
            <consortium name="The Broad Institute Genomics Platform"/>
            <consortium name="The Broad Institute Genome Sequencing Center for Infectious Disease"/>
            <person name="Wu L."/>
            <person name="Ma J."/>
        </authorList>
    </citation>
    <scope>NUCLEOTIDE SEQUENCE [LARGE SCALE GENOMIC DNA]</scope>
    <source>
        <strain evidence="13">JCM 16540</strain>
    </source>
</reference>
<comment type="catalytic activity">
    <reaction evidence="9">
        <text>malonyl-[ACP] + acetyl-CoA + H(+) = 3-oxobutanoyl-[ACP] + CO2 + CoA</text>
        <dbReference type="Rhea" id="RHEA:12080"/>
        <dbReference type="Rhea" id="RHEA-COMP:9623"/>
        <dbReference type="Rhea" id="RHEA-COMP:9625"/>
        <dbReference type="ChEBI" id="CHEBI:15378"/>
        <dbReference type="ChEBI" id="CHEBI:16526"/>
        <dbReference type="ChEBI" id="CHEBI:57287"/>
        <dbReference type="ChEBI" id="CHEBI:57288"/>
        <dbReference type="ChEBI" id="CHEBI:78449"/>
        <dbReference type="ChEBI" id="CHEBI:78450"/>
        <dbReference type="EC" id="2.3.1.180"/>
    </reaction>
</comment>
<name>A0ABP6WY48_9ACTN</name>
<keyword evidence="8 9" id="KW-0012">Acyltransferase</keyword>
<gene>
    <name evidence="9" type="primary">fabH</name>
    <name evidence="12" type="ORF">GCM10022197_11390</name>
</gene>
<evidence type="ECO:0000256" key="8">
    <source>
        <dbReference type="ARBA" id="ARBA00023315"/>
    </source>
</evidence>
<dbReference type="InterPro" id="IPR013747">
    <property type="entry name" value="ACP_syn_III_C"/>
</dbReference>
<evidence type="ECO:0000313" key="13">
    <source>
        <dbReference type="Proteomes" id="UP001500767"/>
    </source>
</evidence>
<keyword evidence="2 9" id="KW-0963">Cytoplasm</keyword>
<comment type="similarity">
    <text evidence="1 9">Belongs to the thiolase-like superfamily. FabH family.</text>
</comment>
<comment type="subcellular location">
    <subcellularLocation>
        <location evidence="9">Cytoplasm</location>
    </subcellularLocation>
</comment>
<sequence length="344" mass="36218">MSGVKASQGAAFSKIMGIGGYRPRRVVDNAEIVTYIDSSDEWIRTRSGITERRWASPDETVQMMSVAAARTAIERAGLEPGQVDTVIVATVTHLLQTPAIATTIASELGAKNAAAFDINAACAGFCYMVAMADALIRSGASKYVAIIGVERLTDLTDIHDRSTAFIFADGAGAAIMGPSDEPSIGPVVWGSDGEQSDLITQTQPWDKAIPRQDRVRPEDGTAEAATWPTIAMTGNPVFKWASYAMAKTAAEALDAAGVQPDELDVFVPHQANNRITDAMFKALKLPSDVVIARDIVNHGNTSAASIPLAIETLLESGEAKSGQTALIIGFGAGLVFAGQVITLP</sequence>
<dbReference type="CDD" id="cd00830">
    <property type="entry name" value="KAS_III"/>
    <property type="match status" value="1"/>
</dbReference>
<comment type="caution">
    <text evidence="12">The sequence shown here is derived from an EMBL/GenBank/DDBJ whole genome shotgun (WGS) entry which is preliminary data.</text>
</comment>
<dbReference type="InterPro" id="IPR013751">
    <property type="entry name" value="ACP_syn_III_N"/>
</dbReference>
<dbReference type="RefSeq" id="WP_204911845.1">
    <property type="nucleotide sequence ID" value="NZ_BAAAYR010000001.1"/>
</dbReference>
<evidence type="ECO:0000313" key="12">
    <source>
        <dbReference type="EMBL" id="GAA3557831.1"/>
    </source>
</evidence>
<evidence type="ECO:0000259" key="11">
    <source>
        <dbReference type="Pfam" id="PF08545"/>
    </source>
</evidence>
<evidence type="ECO:0000256" key="2">
    <source>
        <dbReference type="ARBA" id="ARBA00022490"/>
    </source>
</evidence>
<keyword evidence="6 9" id="KW-0443">Lipid metabolism</keyword>
<keyword evidence="3 9" id="KW-0444">Lipid biosynthesis</keyword>
<comment type="domain">
    <text evidence="9">The last Arg residue of the ACP-binding site is essential for the weak association between ACP/AcpP and FabH.</text>
</comment>
<comment type="subunit">
    <text evidence="9">Homodimer.</text>
</comment>
<feature type="active site" evidence="9">
    <location>
        <position position="300"/>
    </location>
</feature>
<dbReference type="SUPFAM" id="SSF53901">
    <property type="entry name" value="Thiolase-like"/>
    <property type="match status" value="1"/>
</dbReference>
<accession>A0ABP6WY48</accession>
<dbReference type="InterPro" id="IPR016039">
    <property type="entry name" value="Thiolase-like"/>
</dbReference>
<keyword evidence="9" id="KW-0511">Multifunctional enzyme</keyword>
<dbReference type="EMBL" id="BAAAYR010000001">
    <property type="protein sequence ID" value="GAA3557831.1"/>
    <property type="molecule type" value="Genomic_DNA"/>
</dbReference>
<dbReference type="NCBIfam" id="NF006829">
    <property type="entry name" value="PRK09352.1"/>
    <property type="match status" value="1"/>
</dbReference>
<dbReference type="PANTHER" id="PTHR34069">
    <property type="entry name" value="3-OXOACYL-[ACYL-CARRIER-PROTEIN] SYNTHASE 3"/>
    <property type="match status" value="1"/>
</dbReference>
<evidence type="ECO:0000256" key="4">
    <source>
        <dbReference type="ARBA" id="ARBA00022679"/>
    </source>
</evidence>
<comment type="pathway">
    <text evidence="9">Lipid metabolism; fatty acid biosynthesis.</text>
</comment>
<dbReference type="HAMAP" id="MF_01815">
    <property type="entry name" value="FabH"/>
    <property type="match status" value="1"/>
</dbReference>
<keyword evidence="7 9" id="KW-0275">Fatty acid biosynthesis</keyword>
<evidence type="ECO:0000256" key="6">
    <source>
        <dbReference type="ARBA" id="ARBA00023098"/>
    </source>
</evidence>
<dbReference type="InterPro" id="IPR004655">
    <property type="entry name" value="FabH"/>
</dbReference>
<dbReference type="Proteomes" id="UP001500767">
    <property type="component" value="Unassembled WGS sequence"/>
</dbReference>
<evidence type="ECO:0000256" key="9">
    <source>
        <dbReference type="HAMAP-Rule" id="MF_01815"/>
    </source>
</evidence>
<feature type="region of interest" description="ACP-binding" evidence="9">
    <location>
        <begin position="270"/>
        <end position="274"/>
    </location>
</feature>
<dbReference type="Gene3D" id="3.40.47.10">
    <property type="match status" value="2"/>
</dbReference>
<keyword evidence="13" id="KW-1185">Reference proteome</keyword>
<keyword evidence="5 9" id="KW-0276">Fatty acid metabolism</keyword>
<feature type="active site" evidence="9">
    <location>
        <position position="122"/>
    </location>
</feature>
<comment type="function">
    <text evidence="9">Catalyzes the condensation reaction of fatty acid synthesis by the addition to an acyl acceptor of two carbons from malonyl-ACP. Catalyzes the first condensation reaction which initiates fatty acid synthesis and may therefore play a role in governing the total rate of fatty acid production. Possesses both acetoacetyl-ACP synthase and acetyl transacylase activities. Its substrate specificity determines the biosynthesis of branched-chain and/or straight-chain of fatty acids.</text>
</comment>
<dbReference type="Pfam" id="PF08541">
    <property type="entry name" value="ACP_syn_III_C"/>
    <property type="match status" value="1"/>
</dbReference>
<feature type="active site" evidence="9">
    <location>
        <position position="269"/>
    </location>
</feature>
<feature type="domain" description="Beta-ketoacyl-[acyl-carrier-protein] synthase III C-terminal" evidence="10">
    <location>
        <begin position="253"/>
        <end position="342"/>
    </location>
</feature>
<organism evidence="12 13">
    <name type="scientific">Microlunatus spumicola</name>
    <dbReference type="NCBI Taxonomy" id="81499"/>
    <lineage>
        <taxon>Bacteria</taxon>
        <taxon>Bacillati</taxon>
        <taxon>Actinomycetota</taxon>
        <taxon>Actinomycetes</taxon>
        <taxon>Propionibacteriales</taxon>
        <taxon>Propionibacteriaceae</taxon>
        <taxon>Microlunatus</taxon>
    </lineage>
</organism>
<dbReference type="PANTHER" id="PTHR34069:SF2">
    <property type="entry name" value="BETA-KETOACYL-[ACYL-CARRIER-PROTEIN] SYNTHASE III"/>
    <property type="match status" value="1"/>
</dbReference>
<keyword evidence="4 9" id="KW-0808">Transferase</keyword>
<evidence type="ECO:0000259" key="10">
    <source>
        <dbReference type="Pfam" id="PF08541"/>
    </source>
</evidence>
<dbReference type="EC" id="2.3.1.180" evidence="9"/>
<dbReference type="NCBIfam" id="TIGR00747">
    <property type="entry name" value="fabH"/>
    <property type="match status" value="1"/>
</dbReference>
<feature type="domain" description="Beta-ketoacyl-[acyl-carrier-protein] synthase III N-terminal" evidence="11">
    <location>
        <begin position="116"/>
        <end position="193"/>
    </location>
</feature>
<protein>
    <recommendedName>
        <fullName evidence="9">Beta-ketoacyl-[acyl-carrier-protein] synthase III</fullName>
        <shortName evidence="9">Beta-ketoacyl-ACP synthase III</shortName>
        <shortName evidence="9">KAS III</shortName>
        <ecNumber evidence="9">2.3.1.180</ecNumber>
    </recommendedName>
    <alternativeName>
        <fullName evidence="9">3-oxoacyl-[acyl-carrier-protein] synthase 3</fullName>
    </alternativeName>
    <alternativeName>
        <fullName evidence="9">3-oxoacyl-[acyl-carrier-protein] synthase III</fullName>
    </alternativeName>
</protein>
<evidence type="ECO:0000256" key="1">
    <source>
        <dbReference type="ARBA" id="ARBA00008642"/>
    </source>
</evidence>
<dbReference type="Pfam" id="PF08545">
    <property type="entry name" value="ACP_syn_III"/>
    <property type="match status" value="1"/>
</dbReference>